<evidence type="ECO:0000313" key="2">
    <source>
        <dbReference type="Proteomes" id="UP000222542"/>
    </source>
</evidence>
<keyword evidence="2" id="KW-1185">Reference proteome</keyword>
<organism evidence="1 2">
    <name type="scientific">Capsicum annuum</name>
    <name type="common">Capsicum pepper</name>
    <dbReference type="NCBI Taxonomy" id="4072"/>
    <lineage>
        <taxon>Eukaryota</taxon>
        <taxon>Viridiplantae</taxon>
        <taxon>Streptophyta</taxon>
        <taxon>Embryophyta</taxon>
        <taxon>Tracheophyta</taxon>
        <taxon>Spermatophyta</taxon>
        <taxon>Magnoliopsida</taxon>
        <taxon>eudicotyledons</taxon>
        <taxon>Gunneridae</taxon>
        <taxon>Pentapetalae</taxon>
        <taxon>asterids</taxon>
        <taxon>lamiids</taxon>
        <taxon>Solanales</taxon>
        <taxon>Solanaceae</taxon>
        <taxon>Solanoideae</taxon>
        <taxon>Capsiceae</taxon>
        <taxon>Capsicum</taxon>
    </lineage>
</organism>
<dbReference type="Proteomes" id="UP000222542">
    <property type="component" value="Unassembled WGS sequence"/>
</dbReference>
<accession>A0A2G2Y199</accession>
<dbReference type="Gramene" id="PHT63341">
    <property type="protein sequence ID" value="PHT63341"/>
    <property type="gene ID" value="T459_32804"/>
</dbReference>
<protein>
    <submittedName>
        <fullName evidence="1">Uncharacterized protein</fullName>
    </submittedName>
</protein>
<sequence length="156" mass="16787">MMILQAEEIGQDNAKEITDLQRFASVVSPPSGRKWIADELAVVAESKEVAGDMITETVLDQKVTSLNAAVERAQILTVMKTDLKAKFSVLQNQVTKAKKKIAAENIQKAVKAASETSGALASGGKSYCILQIDVGLDTGAVREAVVKVMEQKVIRE</sequence>
<reference evidence="1 2" key="1">
    <citation type="journal article" date="2014" name="Nat. Genet.">
        <title>Genome sequence of the hot pepper provides insights into the evolution of pungency in Capsicum species.</title>
        <authorList>
            <person name="Kim S."/>
            <person name="Park M."/>
            <person name="Yeom S.I."/>
            <person name="Kim Y.M."/>
            <person name="Lee J.M."/>
            <person name="Lee H.A."/>
            <person name="Seo E."/>
            <person name="Choi J."/>
            <person name="Cheong K."/>
            <person name="Kim K.T."/>
            <person name="Jung K."/>
            <person name="Lee G.W."/>
            <person name="Oh S.K."/>
            <person name="Bae C."/>
            <person name="Kim S.B."/>
            <person name="Lee H.Y."/>
            <person name="Kim S.Y."/>
            <person name="Kim M.S."/>
            <person name="Kang B.C."/>
            <person name="Jo Y.D."/>
            <person name="Yang H.B."/>
            <person name="Jeong H.J."/>
            <person name="Kang W.H."/>
            <person name="Kwon J.K."/>
            <person name="Shin C."/>
            <person name="Lim J.Y."/>
            <person name="Park J.H."/>
            <person name="Huh J.H."/>
            <person name="Kim J.S."/>
            <person name="Kim B.D."/>
            <person name="Cohen O."/>
            <person name="Paran I."/>
            <person name="Suh M.C."/>
            <person name="Lee S.B."/>
            <person name="Kim Y.K."/>
            <person name="Shin Y."/>
            <person name="Noh S.J."/>
            <person name="Park J."/>
            <person name="Seo Y.S."/>
            <person name="Kwon S.Y."/>
            <person name="Kim H.A."/>
            <person name="Park J.M."/>
            <person name="Kim H.J."/>
            <person name="Choi S.B."/>
            <person name="Bosland P.W."/>
            <person name="Reeves G."/>
            <person name="Jo S.H."/>
            <person name="Lee B.W."/>
            <person name="Cho H.T."/>
            <person name="Choi H.S."/>
            <person name="Lee M.S."/>
            <person name="Yu Y."/>
            <person name="Do Choi Y."/>
            <person name="Park B.S."/>
            <person name="van Deynze A."/>
            <person name="Ashrafi H."/>
            <person name="Hill T."/>
            <person name="Kim W.T."/>
            <person name="Pai H.S."/>
            <person name="Ahn H.K."/>
            <person name="Yeam I."/>
            <person name="Giovannoni J.J."/>
            <person name="Rose J.K."/>
            <person name="Sorensen I."/>
            <person name="Lee S.J."/>
            <person name="Kim R.W."/>
            <person name="Choi I.Y."/>
            <person name="Choi B.S."/>
            <person name="Lim J.S."/>
            <person name="Lee Y.H."/>
            <person name="Choi D."/>
        </authorList>
    </citation>
    <scope>NUCLEOTIDE SEQUENCE [LARGE SCALE GENOMIC DNA]</scope>
    <source>
        <strain evidence="2">cv. CM334</strain>
    </source>
</reference>
<dbReference type="PANTHER" id="PTHR11777:SF9">
    <property type="entry name" value="ALANINE--TRNA LIGASE, CYTOPLASMIC"/>
    <property type="match status" value="1"/>
</dbReference>
<dbReference type="EMBL" id="AYRZ02000034">
    <property type="protein sequence ID" value="PHT63341.1"/>
    <property type="molecule type" value="Genomic_DNA"/>
</dbReference>
<gene>
    <name evidence="1" type="ORF">T459_32804</name>
</gene>
<dbReference type="STRING" id="4072.A0A2G2Y199"/>
<dbReference type="PANTHER" id="PTHR11777">
    <property type="entry name" value="ALANYL-TRNA SYNTHETASE"/>
    <property type="match status" value="1"/>
</dbReference>
<proteinExistence type="predicted"/>
<dbReference type="AlphaFoldDB" id="A0A2G2Y199"/>
<comment type="caution">
    <text evidence="1">The sequence shown here is derived from an EMBL/GenBank/DDBJ whole genome shotgun (WGS) entry which is preliminary data.</text>
</comment>
<name>A0A2G2Y199_CAPAN</name>
<dbReference type="InterPro" id="IPR050058">
    <property type="entry name" value="Ala-tRNA_ligase"/>
</dbReference>
<evidence type="ECO:0000313" key="1">
    <source>
        <dbReference type="EMBL" id="PHT63341.1"/>
    </source>
</evidence>
<reference evidence="1 2" key="2">
    <citation type="journal article" date="2017" name="Genome Biol.">
        <title>New reference genome sequences of hot pepper reveal the massive evolution of plant disease-resistance genes by retroduplication.</title>
        <authorList>
            <person name="Kim S."/>
            <person name="Park J."/>
            <person name="Yeom S.I."/>
            <person name="Kim Y.M."/>
            <person name="Seo E."/>
            <person name="Kim K.T."/>
            <person name="Kim M.S."/>
            <person name="Lee J.M."/>
            <person name="Cheong K."/>
            <person name="Shin H.S."/>
            <person name="Kim S.B."/>
            <person name="Han K."/>
            <person name="Lee J."/>
            <person name="Park M."/>
            <person name="Lee H.A."/>
            <person name="Lee H.Y."/>
            <person name="Lee Y."/>
            <person name="Oh S."/>
            <person name="Lee J.H."/>
            <person name="Choi E."/>
            <person name="Choi E."/>
            <person name="Lee S.E."/>
            <person name="Jeon J."/>
            <person name="Kim H."/>
            <person name="Choi G."/>
            <person name="Song H."/>
            <person name="Lee J."/>
            <person name="Lee S.C."/>
            <person name="Kwon J.K."/>
            <person name="Lee H.Y."/>
            <person name="Koo N."/>
            <person name="Hong Y."/>
            <person name="Kim R.W."/>
            <person name="Kang W.H."/>
            <person name="Huh J.H."/>
            <person name="Kang B.C."/>
            <person name="Yang T.J."/>
            <person name="Lee Y.H."/>
            <person name="Bennetzen J.L."/>
            <person name="Choi D."/>
        </authorList>
    </citation>
    <scope>NUCLEOTIDE SEQUENCE [LARGE SCALE GENOMIC DNA]</scope>
    <source>
        <strain evidence="2">cv. CM334</strain>
    </source>
</reference>